<dbReference type="SUPFAM" id="SSF48695">
    <property type="entry name" value="Multiheme cytochromes"/>
    <property type="match status" value="2"/>
</dbReference>
<feature type="region of interest" description="Disordered" evidence="2">
    <location>
        <begin position="278"/>
        <end position="310"/>
    </location>
</feature>
<feature type="compositionally biased region" description="Basic and acidic residues" evidence="2">
    <location>
        <begin position="283"/>
        <end position="293"/>
    </location>
</feature>
<keyword evidence="1 3" id="KW-0732">Signal</keyword>
<feature type="chain" id="PRO_5045472279" evidence="3">
    <location>
        <begin position="19"/>
        <end position="592"/>
    </location>
</feature>
<dbReference type="InterPro" id="IPR051829">
    <property type="entry name" value="Multiheme_Cytochr_ET"/>
</dbReference>
<evidence type="ECO:0000313" key="5">
    <source>
        <dbReference type="EMBL" id="BDG06845.1"/>
    </source>
</evidence>
<name>A0ABN6N0X4_9BACT</name>
<feature type="signal peptide" evidence="3">
    <location>
        <begin position="1"/>
        <end position="18"/>
    </location>
</feature>
<feature type="domain" description="Doubled CXXCH motif" evidence="4">
    <location>
        <begin position="160"/>
        <end position="197"/>
    </location>
</feature>
<dbReference type="PANTHER" id="PTHR35038:SF6">
    <property type="entry name" value="SURFACE LOCALIZED DECAHEME CYTOCHROME C LIPOPROTEIN"/>
    <property type="match status" value="1"/>
</dbReference>
<dbReference type="Pfam" id="PF09699">
    <property type="entry name" value="Paired_CXXCH_1"/>
    <property type="match status" value="2"/>
</dbReference>
<reference evidence="6" key="1">
    <citation type="journal article" date="2022" name="Int. J. Syst. Evol. Microbiol.">
        <title>Anaeromyxobacter oryzae sp. nov., Anaeromyxobacter diazotrophicus sp. nov. and Anaeromyxobacter paludicola sp. nov., isolated from paddy soils.</title>
        <authorList>
            <person name="Itoh H."/>
            <person name="Xu Z."/>
            <person name="Mise K."/>
            <person name="Masuda Y."/>
            <person name="Ushijima N."/>
            <person name="Hayakawa C."/>
            <person name="Shiratori Y."/>
            <person name="Senoo K."/>
        </authorList>
    </citation>
    <scope>NUCLEOTIDE SEQUENCE [LARGE SCALE GENOMIC DNA]</scope>
    <source>
        <strain evidence="6">Red232</strain>
    </source>
</reference>
<proteinExistence type="predicted"/>
<dbReference type="InterPro" id="IPR010177">
    <property type="entry name" value="Paired_CXXCH_1"/>
</dbReference>
<dbReference type="PANTHER" id="PTHR35038">
    <property type="entry name" value="DISSIMILATORY SULFITE REDUCTASE SIRA"/>
    <property type="match status" value="1"/>
</dbReference>
<protein>
    <submittedName>
        <fullName evidence="5">Cytochrome c</fullName>
    </submittedName>
</protein>
<gene>
    <name evidence="5" type="ORF">AMOR_58410</name>
</gene>
<evidence type="ECO:0000259" key="4">
    <source>
        <dbReference type="Pfam" id="PF09699"/>
    </source>
</evidence>
<feature type="domain" description="Doubled CXXCH motif" evidence="4">
    <location>
        <begin position="226"/>
        <end position="264"/>
    </location>
</feature>
<accession>A0ABN6N0X4</accession>
<evidence type="ECO:0000256" key="1">
    <source>
        <dbReference type="ARBA" id="ARBA00022729"/>
    </source>
</evidence>
<evidence type="ECO:0000256" key="2">
    <source>
        <dbReference type="SAM" id="MobiDB-lite"/>
    </source>
</evidence>
<organism evidence="5 6">
    <name type="scientific">Anaeromyxobacter oryzae</name>
    <dbReference type="NCBI Taxonomy" id="2918170"/>
    <lineage>
        <taxon>Bacteria</taxon>
        <taxon>Pseudomonadati</taxon>
        <taxon>Myxococcota</taxon>
        <taxon>Myxococcia</taxon>
        <taxon>Myxococcales</taxon>
        <taxon>Cystobacterineae</taxon>
        <taxon>Anaeromyxobacteraceae</taxon>
        <taxon>Anaeromyxobacter</taxon>
    </lineage>
</organism>
<evidence type="ECO:0000313" key="6">
    <source>
        <dbReference type="Proteomes" id="UP001162891"/>
    </source>
</evidence>
<keyword evidence="6" id="KW-1185">Reference proteome</keyword>
<dbReference type="EMBL" id="AP025591">
    <property type="protein sequence ID" value="BDG06845.1"/>
    <property type="molecule type" value="Genomic_DNA"/>
</dbReference>
<dbReference type="NCBIfam" id="TIGR01905">
    <property type="entry name" value="paired_CXXCH_1"/>
    <property type="match status" value="1"/>
</dbReference>
<dbReference type="InterPro" id="IPR036280">
    <property type="entry name" value="Multihaem_cyt_sf"/>
</dbReference>
<dbReference type="Proteomes" id="UP001162891">
    <property type="component" value="Chromosome"/>
</dbReference>
<evidence type="ECO:0000256" key="3">
    <source>
        <dbReference type="SAM" id="SignalP"/>
    </source>
</evidence>
<dbReference type="RefSeq" id="WP_248357320.1">
    <property type="nucleotide sequence ID" value="NZ_AP025591.1"/>
</dbReference>
<dbReference type="Gene3D" id="1.10.1130.10">
    <property type="entry name" value="Flavocytochrome C3, Chain A"/>
    <property type="match status" value="1"/>
</dbReference>
<sequence>MKPLVALVLLLAAADAVAAGGKLAGSKHDLSVTGPGPIRAVSERNPCVFCHVPHNGSNNRPDVVALHRPYESTTMSARPGSPNGATRVCLSCHDGTIAVGQTRARRIETTVATIGAERASNLGTDLRRTHPVSFTPVPGSGTHAPAPGDAVKLDAGRQVQCTSCHDPHEEYRDPRVGKFLVKPSERSALCLTCHDAVAVQRPGASHAESTAHYGPAEGNTAGWGSVADAGCMACHASHGADPKGQLVARPLADDDALCLRCHATSVVRRPLAADLAKPSAHAGAERGVHDAGEGRPGAARPLPERSPGTTRHVTCVDCHDPHAASGQPAVGTSPGGALAGVWGIDRNGARVAQIRSEYELCFKCHADSANKPQSGGPRPPDLVRRAVVDVNLREVFGPTAVSSHPVLGPGRNPDVPSLRAPWTAASTVACGDCHASDTGPGAGGSGARGPHGSIYPPLLERAYSTSDATVESPAAYALCYKCHDRAVLLSTRSSFAEHARHLGPTVNAPCSACHAAHGISATAGTPDGNAHLVSFDLAIVRASAGGPAQYRSLGRAQGSCTLSCHGTDHRASTYGGIVPAGFRRGAALRRAR</sequence>